<feature type="chain" id="PRO_5001923737" evidence="2">
    <location>
        <begin position="22"/>
        <end position="139"/>
    </location>
</feature>
<feature type="compositionally biased region" description="Basic and acidic residues" evidence="1">
    <location>
        <begin position="82"/>
        <end position="91"/>
    </location>
</feature>
<protein>
    <submittedName>
        <fullName evidence="3">Uncharacterized protein</fullName>
    </submittedName>
</protein>
<evidence type="ECO:0000313" key="3">
    <source>
        <dbReference type="EMBL" id="KGF45991.1"/>
    </source>
</evidence>
<feature type="compositionally biased region" description="Low complexity" evidence="1">
    <location>
        <begin position="47"/>
        <end position="73"/>
    </location>
</feature>
<dbReference type="Proteomes" id="UP000029525">
    <property type="component" value="Unassembled WGS sequence"/>
</dbReference>
<feature type="signal peptide" evidence="2">
    <location>
        <begin position="1"/>
        <end position="21"/>
    </location>
</feature>
<sequence>MKTTRMAIIITLAAVSLSASAQSQYSGVAGASPNLVKKNSGTVRTKTVTTVTTTTTTRTTTVPTPQPTKTTTTENPDSGELQARHGLKEFGKGVSTVAKREWKTLGEATRKVGQSGKKFFKKLGKGISDSFKKDSVATK</sequence>
<proteinExistence type="predicted"/>
<dbReference type="EMBL" id="JRNQ01000001">
    <property type="protein sequence ID" value="KGF45991.1"/>
    <property type="molecule type" value="Genomic_DNA"/>
</dbReference>
<evidence type="ECO:0000256" key="1">
    <source>
        <dbReference type="SAM" id="MobiDB-lite"/>
    </source>
</evidence>
<accession>A0A096AHF6</accession>
<reference evidence="3 4" key="1">
    <citation type="submission" date="2014-07" db="EMBL/GenBank/DDBJ databases">
        <authorList>
            <person name="McCorrison J."/>
            <person name="Sanka R."/>
            <person name="Torralba M."/>
            <person name="Gillis M."/>
            <person name="Haft D.H."/>
            <person name="Methe B."/>
            <person name="Sutton G."/>
            <person name="Nelson K.E."/>
        </authorList>
    </citation>
    <scope>NUCLEOTIDE SEQUENCE [LARGE SCALE GENOMIC DNA]</scope>
    <source>
        <strain evidence="3 4">DNF00320</strain>
    </source>
</reference>
<name>A0A096AHF6_9BACT</name>
<keyword evidence="2" id="KW-0732">Signal</keyword>
<evidence type="ECO:0000313" key="4">
    <source>
        <dbReference type="Proteomes" id="UP000029525"/>
    </source>
</evidence>
<dbReference type="RefSeq" id="WP_036865648.1">
    <property type="nucleotide sequence ID" value="NZ_JRNQ01000001.1"/>
</dbReference>
<feature type="region of interest" description="Disordered" evidence="1">
    <location>
        <begin position="47"/>
        <end position="92"/>
    </location>
</feature>
<gene>
    <name evidence="3" type="ORF">HMPREF0647_00075</name>
</gene>
<evidence type="ECO:0000256" key="2">
    <source>
        <dbReference type="SAM" id="SignalP"/>
    </source>
</evidence>
<organism evidence="3 4">
    <name type="scientific">Prevotella bivia DNF00320</name>
    <dbReference type="NCBI Taxonomy" id="1401068"/>
    <lineage>
        <taxon>Bacteria</taxon>
        <taxon>Pseudomonadati</taxon>
        <taxon>Bacteroidota</taxon>
        <taxon>Bacteroidia</taxon>
        <taxon>Bacteroidales</taxon>
        <taxon>Prevotellaceae</taxon>
        <taxon>Prevotella</taxon>
    </lineage>
</organism>
<comment type="caution">
    <text evidence="3">The sequence shown here is derived from an EMBL/GenBank/DDBJ whole genome shotgun (WGS) entry which is preliminary data.</text>
</comment>
<dbReference type="AlphaFoldDB" id="A0A096AHF6"/>